<accession>A0A1V4CYR6</accession>
<keyword evidence="2" id="KW-0472">Membrane</keyword>
<comment type="caution">
    <text evidence="3">The sequence shown here is derived from an EMBL/GenBank/DDBJ whole genome shotgun (WGS) entry which is preliminary data.</text>
</comment>
<feature type="region of interest" description="Disordered" evidence="1">
    <location>
        <begin position="68"/>
        <end position="120"/>
    </location>
</feature>
<name>A0A1V4CYR6_9ACTN</name>
<evidence type="ECO:0000313" key="4">
    <source>
        <dbReference type="Proteomes" id="UP000033615"/>
    </source>
</evidence>
<dbReference type="Proteomes" id="UP000033615">
    <property type="component" value="Unassembled WGS sequence"/>
</dbReference>
<proteinExistence type="predicted"/>
<reference evidence="3" key="1">
    <citation type="submission" date="2016-12" db="EMBL/GenBank/DDBJ databases">
        <title>Genome sequence of Streptomyces antioxidans MUSC 164.</title>
        <authorList>
            <person name="Lee L.-H."/>
            <person name="Ser H.-L."/>
        </authorList>
    </citation>
    <scope>NUCLEOTIDE SEQUENCE [LARGE SCALE GENOMIC DNA]</scope>
    <source>
        <strain evidence="3">MUSC 164</strain>
    </source>
</reference>
<keyword evidence="2" id="KW-1133">Transmembrane helix</keyword>
<evidence type="ECO:0000313" key="3">
    <source>
        <dbReference type="EMBL" id="OPF74055.1"/>
    </source>
</evidence>
<evidence type="ECO:0000256" key="1">
    <source>
        <dbReference type="SAM" id="MobiDB-lite"/>
    </source>
</evidence>
<organism evidence="3 4">
    <name type="scientific">Streptomyces antioxidans</name>
    <dbReference type="NCBI Taxonomy" id="1507734"/>
    <lineage>
        <taxon>Bacteria</taxon>
        <taxon>Bacillati</taxon>
        <taxon>Actinomycetota</taxon>
        <taxon>Actinomycetes</taxon>
        <taxon>Kitasatosporales</taxon>
        <taxon>Streptomycetaceae</taxon>
        <taxon>Streptomyces</taxon>
    </lineage>
</organism>
<feature type="compositionally biased region" description="Low complexity" evidence="1">
    <location>
        <begin position="86"/>
        <end position="100"/>
    </location>
</feature>
<gene>
    <name evidence="3" type="ORF">VT50_0227260</name>
</gene>
<keyword evidence="4" id="KW-1185">Reference proteome</keyword>
<sequence>MSTPSPRVEERLRAALDARARLIDAHDVSPYQPPSGPTWGVRRIRRVVSAVAVTVAAAAAVAFLLLSGNPERPHPTPPAHDPRTSPPATSAPSTPTSKPSPASPPETPPQTGPGTTPPTP</sequence>
<keyword evidence="2" id="KW-0812">Transmembrane</keyword>
<protein>
    <submittedName>
        <fullName evidence="3">Uncharacterized protein</fullName>
    </submittedName>
</protein>
<dbReference type="EMBL" id="LAKD02000083">
    <property type="protein sequence ID" value="OPF74055.1"/>
    <property type="molecule type" value="Genomic_DNA"/>
</dbReference>
<feature type="transmembrane region" description="Helical" evidence="2">
    <location>
        <begin position="47"/>
        <end position="66"/>
    </location>
</feature>
<dbReference type="RefSeq" id="WP_075200262.1">
    <property type="nucleotide sequence ID" value="NZ_LAKD02000083.1"/>
</dbReference>
<feature type="compositionally biased region" description="Pro residues" evidence="1">
    <location>
        <begin position="101"/>
        <end position="120"/>
    </location>
</feature>
<evidence type="ECO:0000256" key="2">
    <source>
        <dbReference type="SAM" id="Phobius"/>
    </source>
</evidence>
<dbReference type="PRINTS" id="PR01217">
    <property type="entry name" value="PRICHEXTENSN"/>
</dbReference>
<dbReference type="AlphaFoldDB" id="A0A1V4CYR6"/>